<sequence length="106" mass="12357">MVSISYTTSIVHYESQNAVDHIWRPKLPITYPEDMQYWTVKLHVIDRWEKSSNQNKWELTKPLPLNDDSTSIIELLGPKPDVHYIYVCVKGNNGARVDSKAEERID</sequence>
<proteinExistence type="predicted"/>
<reference evidence="1 2" key="1">
    <citation type="journal article" date="2019" name="Sci. Rep.">
        <title>A high-quality genome of Eragrostis curvula grass provides insights into Poaceae evolution and supports new strategies to enhance forage quality.</title>
        <authorList>
            <person name="Carballo J."/>
            <person name="Santos B.A.C.M."/>
            <person name="Zappacosta D."/>
            <person name="Garbus I."/>
            <person name="Selva J.P."/>
            <person name="Gallo C.A."/>
            <person name="Diaz A."/>
            <person name="Albertini E."/>
            <person name="Caccamo M."/>
            <person name="Echenique V."/>
        </authorList>
    </citation>
    <scope>NUCLEOTIDE SEQUENCE [LARGE SCALE GENOMIC DNA]</scope>
    <source>
        <strain evidence="2">cv. Victoria</strain>
        <tissue evidence="1">Leaf</tissue>
    </source>
</reference>
<evidence type="ECO:0000313" key="1">
    <source>
        <dbReference type="EMBL" id="TVU05047.1"/>
    </source>
</evidence>
<organism evidence="1 2">
    <name type="scientific">Eragrostis curvula</name>
    <name type="common">weeping love grass</name>
    <dbReference type="NCBI Taxonomy" id="38414"/>
    <lineage>
        <taxon>Eukaryota</taxon>
        <taxon>Viridiplantae</taxon>
        <taxon>Streptophyta</taxon>
        <taxon>Embryophyta</taxon>
        <taxon>Tracheophyta</taxon>
        <taxon>Spermatophyta</taxon>
        <taxon>Magnoliopsida</taxon>
        <taxon>Liliopsida</taxon>
        <taxon>Poales</taxon>
        <taxon>Poaceae</taxon>
        <taxon>PACMAD clade</taxon>
        <taxon>Chloridoideae</taxon>
        <taxon>Eragrostideae</taxon>
        <taxon>Eragrostidinae</taxon>
        <taxon>Eragrostis</taxon>
    </lineage>
</organism>
<accession>A0A5J9T1I0</accession>
<dbReference type="Proteomes" id="UP000324897">
    <property type="component" value="Unassembled WGS sequence"/>
</dbReference>
<evidence type="ECO:0000313" key="2">
    <source>
        <dbReference type="Proteomes" id="UP000324897"/>
    </source>
</evidence>
<dbReference type="EMBL" id="RWGY01000051">
    <property type="protein sequence ID" value="TVU05047.1"/>
    <property type="molecule type" value="Genomic_DNA"/>
</dbReference>
<keyword evidence="2" id="KW-1185">Reference proteome</keyword>
<gene>
    <name evidence="1" type="ORF">EJB05_48195</name>
</gene>
<name>A0A5J9T1I0_9POAL</name>
<dbReference type="OrthoDB" id="411785at2759"/>
<dbReference type="Gramene" id="TVU05047">
    <property type="protein sequence ID" value="TVU05047"/>
    <property type="gene ID" value="EJB05_48195"/>
</dbReference>
<protein>
    <submittedName>
        <fullName evidence="1">Uncharacterized protein</fullName>
    </submittedName>
</protein>
<comment type="caution">
    <text evidence="1">The sequence shown here is derived from an EMBL/GenBank/DDBJ whole genome shotgun (WGS) entry which is preliminary data.</text>
</comment>
<dbReference type="AlphaFoldDB" id="A0A5J9T1I0"/>